<feature type="chain" id="PRO_5047352259" description="DUF11 domain-containing protein" evidence="3">
    <location>
        <begin position="24"/>
        <end position="450"/>
    </location>
</feature>
<feature type="transmembrane region" description="Helical" evidence="2">
    <location>
        <begin position="418"/>
        <end position="441"/>
    </location>
</feature>
<sequence length="450" mass="45370">MMNRLAAMVPLSLVLVVAGQGLAAALPDPDPADVNTTASLAVVASTQTVSAGETLTYTLTVGCGDAAGCRDAVLTDVLSSPLRVSAAVVTAGPAADVVVQGNDVAVYWKVDLGDGTVGLPAGEGAEVSVTAVVPSELSTDQAGQPVDNTAVLEGANFLDAGASVPVTPAAPPAAPPTSEEPQPTVEPTTLEPTPAPEPETEVSASADKSIDPDVVPAGNSTTVTITAANTSVAPIDRLWIREPATGSFPDVFTFDGFSRGIEFPEGATSGTVAYTLANGGTESVPFDDGVIPADPSREVASFEVIFQGPIATSATATLAYEITTDADLPVSALPVRHNNRVAVHVENRDAQSEATAEAVASVIPRAEPVERPTPPPPSTTTAPAAPRDPAGVPQEGPGIGSSGQVVAEVGPTTSPRAAVGWIGMGVFLTLATVVGALGIGARKQGRRRYR</sequence>
<accession>A0ABY8PY19</accession>
<proteinExistence type="predicted"/>
<name>A0ABY8PY19_9ACTN</name>
<dbReference type="RefSeq" id="WP_281145105.1">
    <property type="nucleotide sequence ID" value="NZ_CP123967.1"/>
</dbReference>
<keyword evidence="2" id="KW-0812">Transmembrane</keyword>
<dbReference type="Proteomes" id="UP001244136">
    <property type="component" value="Chromosome"/>
</dbReference>
<keyword evidence="5" id="KW-1185">Reference proteome</keyword>
<keyword evidence="2" id="KW-0472">Membrane</keyword>
<evidence type="ECO:0000313" key="5">
    <source>
        <dbReference type="Proteomes" id="UP001244136"/>
    </source>
</evidence>
<dbReference type="EMBL" id="CP123967">
    <property type="protein sequence ID" value="WGT47373.1"/>
    <property type="molecule type" value="Genomic_DNA"/>
</dbReference>
<feature type="compositionally biased region" description="Low complexity" evidence="1">
    <location>
        <begin position="379"/>
        <end position="390"/>
    </location>
</feature>
<evidence type="ECO:0008006" key="6">
    <source>
        <dbReference type="Google" id="ProtNLM"/>
    </source>
</evidence>
<evidence type="ECO:0000313" key="4">
    <source>
        <dbReference type="EMBL" id="WGT47373.1"/>
    </source>
</evidence>
<evidence type="ECO:0000256" key="1">
    <source>
        <dbReference type="SAM" id="MobiDB-lite"/>
    </source>
</evidence>
<keyword evidence="3" id="KW-0732">Signal</keyword>
<gene>
    <name evidence="4" type="ORF">QH948_00880</name>
</gene>
<feature type="compositionally biased region" description="Low complexity" evidence="1">
    <location>
        <begin position="176"/>
        <end position="192"/>
    </location>
</feature>
<evidence type="ECO:0000256" key="3">
    <source>
        <dbReference type="SAM" id="SignalP"/>
    </source>
</evidence>
<keyword evidence="2" id="KW-1133">Transmembrane helix</keyword>
<dbReference type="Gene3D" id="2.60.40.740">
    <property type="match status" value="1"/>
</dbReference>
<feature type="signal peptide" evidence="3">
    <location>
        <begin position="1"/>
        <end position="23"/>
    </location>
</feature>
<feature type="region of interest" description="Disordered" evidence="1">
    <location>
        <begin position="162"/>
        <end position="215"/>
    </location>
</feature>
<reference evidence="4 5" key="1">
    <citation type="journal article" date="2008" name="Int. J. Syst. Evol. Microbiol.">
        <title>Tessaracoccus flavescens sp. nov., isolated from marine sediment.</title>
        <authorList>
            <person name="Lee D.W."/>
            <person name="Lee S.D."/>
        </authorList>
    </citation>
    <scope>NUCLEOTIDE SEQUENCE [LARGE SCALE GENOMIC DNA]</scope>
    <source>
        <strain evidence="4 5">T21</strain>
    </source>
</reference>
<feature type="region of interest" description="Disordered" evidence="1">
    <location>
        <begin position="361"/>
        <end position="408"/>
    </location>
</feature>
<evidence type="ECO:0000256" key="2">
    <source>
        <dbReference type="SAM" id="Phobius"/>
    </source>
</evidence>
<protein>
    <recommendedName>
        <fullName evidence="6">DUF11 domain-containing protein</fullName>
    </recommendedName>
</protein>
<organism evidence="4 5">
    <name type="scientific">Tessaracoccus lacteus</name>
    <dbReference type="NCBI Taxonomy" id="3041766"/>
    <lineage>
        <taxon>Bacteria</taxon>
        <taxon>Bacillati</taxon>
        <taxon>Actinomycetota</taxon>
        <taxon>Actinomycetes</taxon>
        <taxon>Propionibacteriales</taxon>
        <taxon>Propionibacteriaceae</taxon>
        <taxon>Tessaracoccus</taxon>
    </lineage>
</organism>